<accession>A0A1X1RSU8</accession>
<sequence length="442" mass="46664">MTAPGPLPSLSELQAWPTEHFGAIAEWCDAEADRWENGFTEVHQQLREADWAGQAYDSAVQRIETDLGKARGGCTALRDAAKILRMAGENEGFAKAAALRAVAEATAAGYVVGEDLSVTDTMKYTSWDQAKARRDAAREFAAEIRAEAASLMRIDQDIAARLPAAGAGLRAVRFDKNEGSRVQAVGFKTDRAEGDLPLYGPDGKPHPGDVLQRDVGDCYFEAAEIAVSDKNPSRITGMIEAGPDGKYYVTGLQDPLGNTLSHYPVTDKDIQEVLSHHPGQKVLWPVVLEAAEAKARGGGDVASGLSAMGGGGFPGDGLQQLAGKASYNWFPGGGRDETDLINALNSGKPVVMATSPSATPIGIDPHRDGLVGRHVYALSSAHRDPDGTVWAEIINPWQYNLGHGDSGVPGVIIDPATPGRAWLNLSGALSHHGVTAFVVGGG</sequence>
<feature type="active site" evidence="1">
    <location>
        <position position="218"/>
    </location>
</feature>
<evidence type="ECO:0000313" key="4">
    <source>
        <dbReference type="EMBL" id="PIB80129.1"/>
    </source>
</evidence>
<keyword evidence="1" id="KW-0378">Hydrolase</keyword>
<gene>
    <name evidence="3" type="ORF">AWB95_09765</name>
    <name evidence="4" type="ORF">CQY23_05805</name>
</gene>
<dbReference type="InterPro" id="IPR038765">
    <property type="entry name" value="Papain-like_cys_pep_sf"/>
</dbReference>
<dbReference type="InterPro" id="IPR001300">
    <property type="entry name" value="Peptidase_C2_calpain_cat"/>
</dbReference>
<protein>
    <recommendedName>
        <fullName evidence="2">Calpain catalytic domain-containing protein</fullName>
    </recommendedName>
</protein>
<feature type="active site" evidence="1">
    <location>
        <position position="374"/>
    </location>
</feature>
<proteinExistence type="predicted"/>
<feature type="domain" description="Calpain catalytic" evidence="2">
    <location>
        <begin position="205"/>
        <end position="422"/>
    </location>
</feature>
<name>A0A1X1RSU8_MYCCE</name>
<dbReference type="STRING" id="28045.AWB95_09765"/>
<keyword evidence="1" id="KW-0788">Thiol protease</keyword>
<reference evidence="3 5" key="1">
    <citation type="submission" date="2016-01" db="EMBL/GenBank/DDBJ databases">
        <title>The new phylogeny of the genus Mycobacterium.</title>
        <authorList>
            <person name="Tarcisio F."/>
            <person name="Conor M."/>
            <person name="Antonella G."/>
            <person name="Elisabetta G."/>
            <person name="Giulia F.S."/>
            <person name="Sara T."/>
            <person name="Anna F."/>
            <person name="Clotilde B."/>
            <person name="Roberto B."/>
            <person name="Veronica D.S."/>
            <person name="Fabio R."/>
            <person name="Monica P."/>
            <person name="Olivier J."/>
            <person name="Enrico T."/>
            <person name="Nicola S."/>
        </authorList>
    </citation>
    <scope>NUCLEOTIDE SEQUENCE [LARGE SCALE GENOMIC DNA]</scope>
    <source>
        <strain evidence="3 5">DSM 44243</strain>
    </source>
</reference>
<keyword evidence="5" id="KW-1185">Reference proteome</keyword>
<evidence type="ECO:0000313" key="5">
    <source>
        <dbReference type="Proteomes" id="UP000193907"/>
    </source>
</evidence>
<dbReference type="OrthoDB" id="4964680at2"/>
<evidence type="ECO:0000259" key="2">
    <source>
        <dbReference type="PROSITE" id="PS50203"/>
    </source>
</evidence>
<evidence type="ECO:0000313" key="6">
    <source>
        <dbReference type="Proteomes" id="UP000230971"/>
    </source>
</evidence>
<reference evidence="4 6" key="2">
    <citation type="journal article" date="2017" name="Infect. Genet. Evol.">
        <title>The new phylogeny of the genus Mycobacterium: The old and the news.</title>
        <authorList>
            <person name="Tortoli E."/>
            <person name="Fedrizzi T."/>
            <person name="Meehan C.J."/>
            <person name="Trovato A."/>
            <person name="Grottola A."/>
            <person name="Giacobazzi E."/>
            <person name="Serpini G.F."/>
            <person name="Tagliazucchi S."/>
            <person name="Fabio A."/>
            <person name="Bettua C."/>
            <person name="Bertorelli R."/>
            <person name="Frascaro F."/>
            <person name="De Sanctis V."/>
            <person name="Pecorari M."/>
            <person name="Jousson O."/>
            <person name="Segata N."/>
            <person name="Cirillo D.M."/>
        </authorList>
    </citation>
    <scope>NUCLEOTIDE SEQUENCE [LARGE SCALE GENOMIC DNA]</scope>
    <source>
        <strain evidence="4 6">NCTC 12882</strain>
    </source>
</reference>
<feature type="active site" evidence="1">
    <location>
        <position position="395"/>
    </location>
</feature>
<dbReference type="PROSITE" id="PS50203">
    <property type="entry name" value="CALPAIN_CAT"/>
    <property type="match status" value="1"/>
</dbReference>
<organism evidence="3 5">
    <name type="scientific">Mycobacterium celatum</name>
    <dbReference type="NCBI Taxonomy" id="28045"/>
    <lineage>
        <taxon>Bacteria</taxon>
        <taxon>Bacillati</taxon>
        <taxon>Actinomycetota</taxon>
        <taxon>Actinomycetes</taxon>
        <taxon>Mycobacteriales</taxon>
        <taxon>Mycobacteriaceae</taxon>
        <taxon>Mycobacterium</taxon>
    </lineage>
</organism>
<dbReference type="GO" id="GO:0004198">
    <property type="term" value="F:calcium-dependent cysteine-type endopeptidase activity"/>
    <property type="evidence" value="ECO:0007669"/>
    <property type="project" value="InterPro"/>
</dbReference>
<dbReference type="RefSeq" id="WP_062539416.1">
    <property type="nucleotide sequence ID" value="NZ_BBUN01000106.1"/>
</dbReference>
<comment type="caution">
    <text evidence="3">The sequence shown here is derived from an EMBL/GenBank/DDBJ whole genome shotgun (WGS) entry which is preliminary data.</text>
</comment>
<dbReference type="SUPFAM" id="SSF54001">
    <property type="entry name" value="Cysteine proteinases"/>
    <property type="match status" value="1"/>
</dbReference>
<dbReference type="Proteomes" id="UP000193907">
    <property type="component" value="Unassembled WGS sequence"/>
</dbReference>
<dbReference type="EMBL" id="LQOM01000024">
    <property type="protein sequence ID" value="ORV14875.1"/>
    <property type="molecule type" value="Genomic_DNA"/>
</dbReference>
<evidence type="ECO:0000256" key="1">
    <source>
        <dbReference type="PROSITE-ProRule" id="PRU00239"/>
    </source>
</evidence>
<dbReference type="Proteomes" id="UP000230971">
    <property type="component" value="Unassembled WGS sequence"/>
</dbReference>
<evidence type="ECO:0000313" key="3">
    <source>
        <dbReference type="EMBL" id="ORV14875.1"/>
    </source>
</evidence>
<dbReference type="GO" id="GO:0006508">
    <property type="term" value="P:proteolysis"/>
    <property type="evidence" value="ECO:0007669"/>
    <property type="project" value="UniProtKB-KW"/>
</dbReference>
<keyword evidence="1" id="KW-0645">Protease</keyword>
<dbReference type="AlphaFoldDB" id="A0A1X1RSU8"/>
<dbReference type="EMBL" id="PDKV01000004">
    <property type="protein sequence ID" value="PIB80129.1"/>
    <property type="molecule type" value="Genomic_DNA"/>
</dbReference>